<feature type="region of interest" description="Disordered" evidence="1">
    <location>
        <begin position="1"/>
        <end position="81"/>
    </location>
</feature>
<evidence type="ECO:0000313" key="2">
    <source>
        <dbReference type="EnsemblPlants" id="AET2Gv20864500.21"/>
    </source>
</evidence>
<dbReference type="EnsemblPlants" id="AET2Gv20864500.21">
    <property type="protein sequence ID" value="AET2Gv20864500.21"/>
    <property type="gene ID" value="AET2Gv20864500"/>
</dbReference>
<sequence>RHKAPTMPSRPRAPGSTANSIAAEMGAQGIPARGGSPPPPVTTKHDASSTGEAQSGPVRSPAPEESDRPVEEENSPAEIPWYDKIENIDEEYRLYLSCMRVVNGHQMVVVPEGGLDAKLVPRKKDGKRAASRATSGIGKKEEGKGKVAAIAAGGHALKSPAGDSTTHPQKIQKEKKNGWSNGAKKIKVAEKEENPSAEPHRERLNTAWEKGNVEPKLPMETLNTVKRKRKSSDVQNATASKGKEKVPTIITGESARKSRVCDSTTHQQQVQKEKNGRKNGSKKMKLVEEEGKPSKELPVETLNIVKRKRKSSNVQNAESRTASKGKEKVPTIITGEFARKSRVRDSTAHQQQGQKEKNGGKNGAKMMKVVEEEGIALKELPMETLNIVNRKRKSSDVPNVDSYTASTDNRKPQLRRSARLMLSP</sequence>
<organism evidence="2 3">
    <name type="scientific">Aegilops tauschii subsp. strangulata</name>
    <name type="common">Goatgrass</name>
    <dbReference type="NCBI Taxonomy" id="200361"/>
    <lineage>
        <taxon>Eukaryota</taxon>
        <taxon>Viridiplantae</taxon>
        <taxon>Streptophyta</taxon>
        <taxon>Embryophyta</taxon>
        <taxon>Tracheophyta</taxon>
        <taxon>Spermatophyta</taxon>
        <taxon>Magnoliopsida</taxon>
        <taxon>Liliopsida</taxon>
        <taxon>Poales</taxon>
        <taxon>Poaceae</taxon>
        <taxon>BOP clade</taxon>
        <taxon>Pooideae</taxon>
        <taxon>Triticodae</taxon>
        <taxon>Triticeae</taxon>
        <taxon>Triticinae</taxon>
        <taxon>Aegilops</taxon>
    </lineage>
</organism>
<reference evidence="2" key="3">
    <citation type="journal article" date="2017" name="Nature">
        <title>Genome sequence of the progenitor of the wheat D genome Aegilops tauschii.</title>
        <authorList>
            <person name="Luo M.C."/>
            <person name="Gu Y.Q."/>
            <person name="Puiu D."/>
            <person name="Wang H."/>
            <person name="Twardziok S.O."/>
            <person name="Deal K.R."/>
            <person name="Huo N."/>
            <person name="Zhu T."/>
            <person name="Wang L."/>
            <person name="Wang Y."/>
            <person name="McGuire P.E."/>
            <person name="Liu S."/>
            <person name="Long H."/>
            <person name="Ramasamy R.K."/>
            <person name="Rodriguez J.C."/>
            <person name="Van S.L."/>
            <person name="Yuan L."/>
            <person name="Wang Z."/>
            <person name="Xia Z."/>
            <person name="Xiao L."/>
            <person name="Anderson O.D."/>
            <person name="Ouyang S."/>
            <person name="Liang Y."/>
            <person name="Zimin A.V."/>
            <person name="Pertea G."/>
            <person name="Qi P."/>
            <person name="Bennetzen J.L."/>
            <person name="Dai X."/>
            <person name="Dawson M.W."/>
            <person name="Muller H.G."/>
            <person name="Kugler K."/>
            <person name="Rivarola-Duarte L."/>
            <person name="Spannagl M."/>
            <person name="Mayer K.F.X."/>
            <person name="Lu F.H."/>
            <person name="Bevan M.W."/>
            <person name="Leroy P."/>
            <person name="Li P."/>
            <person name="You F.M."/>
            <person name="Sun Q."/>
            <person name="Liu Z."/>
            <person name="Lyons E."/>
            <person name="Wicker T."/>
            <person name="Salzberg S.L."/>
            <person name="Devos K.M."/>
            <person name="Dvorak J."/>
        </authorList>
    </citation>
    <scope>NUCLEOTIDE SEQUENCE [LARGE SCALE GENOMIC DNA]</scope>
    <source>
        <strain evidence="2">cv. AL8/78</strain>
    </source>
</reference>
<feature type="compositionally biased region" description="Basic and acidic residues" evidence="1">
    <location>
        <begin position="187"/>
        <end position="204"/>
    </location>
</feature>
<protein>
    <submittedName>
        <fullName evidence="2">Uncharacterized protein</fullName>
    </submittedName>
</protein>
<evidence type="ECO:0000313" key="3">
    <source>
        <dbReference type="Proteomes" id="UP000015105"/>
    </source>
</evidence>
<reference evidence="2" key="5">
    <citation type="journal article" date="2021" name="G3 (Bethesda)">
        <title>Aegilops tauschii genome assembly Aet v5.0 features greater sequence contiguity and improved annotation.</title>
        <authorList>
            <person name="Wang L."/>
            <person name="Zhu T."/>
            <person name="Rodriguez J.C."/>
            <person name="Deal K.R."/>
            <person name="Dubcovsky J."/>
            <person name="McGuire P.E."/>
            <person name="Lux T."/>
            <person name="Spannagl M."/>
            <person name="Mayer K.F.X."/>
            <person name="Baldrich P."/>
            <person name="Meyers B.C."/>
            <person name="Huo N."/>
            <person name="Gu Y.Q."/>
            <person name="Zhou H."/>
            <person name="Devos K.M."/>
            <person name="Bennetzen J.L."/>
            <person name="Unver T."/>
            <person name="Budak H."/>
            <person name="Gulick P.J."/>
            <person name="Galiba G."/>
            <person name="Kalapos B."/>
            <person name="Nelson D.R."/>
            <person name="Li P."/>
            <person name="You F.M."/>
            <person name="Luo M.C."/>
            <person name="Dvorak J."/>
        </authorList>
    </citation>
    <scope>NUCLEOTIDE SEQUENCE [LARGE SCALE GENOMIC DNA]</scope>
    <source>
        <strain evidence="2">cv. AL8/78</strain>
    </source>
</reference>
<name>A0A453CJG4_AEGTS</name>
<feature type="region of interest" description="Disordered" evidence="1">
    <location>
        <begin position="122"/>
        <end position="367"/>
    </location>
</feature>
<dbReference type="Proteomes" id="UP000015105">
    <property type="component" value="Chromosome 2D"/>
</dbReference>
<feature type="compositionally biased region" description="Basic and acidic residues" evidence="1">
    <location>
        <begin position="285"/>
        <end position="298"/>
    </location>
</feature>
<reference evidence="3" key="1">
    <citation type="journal article" date="2014" name="Science">
        <title>Ancient hybridizations among the ancestral genomes of bread wheat.</title>
        <authorList>
            <consortium name="International Wheat Genome Sequencing Consortium,"/>
            <person name="Marcussen T."/>
            <person name="Sandve S.R."/>
            <person name="Heier L."/>
            <person name="Spannagl M."/>
            <person name="Pfeifer M."/>
            <person name="Jakobsen K.S."/>
            <person name="Wulff B.B."/>
            <person name="Steuernagel B."/>
            <person name="Mayer K.F."/>
            <person name="Olsen O.A."/>
        </authorList>
    </citation>
    <scope>NUCLEOTIDE SEQUENCE [LARGE SCALE GENOMIC DNA]</scope>
    <source>
        <strain evidence="3">cv. AL8/78</strain>
    </source>
</reference>
<keyword evidence="3" id="KW-1185">Reference proteome</keyword>
<feature type="compositionally biased region" description="Basic and acidic residues" evidence="1">
    <location>
        <begin position="337"/>
        <end position="347"/>
    </location>
</feature>
<proteinExistence type="predicted"/>
<accession>A0A453CJG4</accession>
<dbReference type="AlphaFoldDB" id="A0A453CJG4"/>
<reference evidence="2" key="4">
    <citation type="submission" date="2019-03" db="UniProtKB">
        <authorList>
            <consortium name="EnsemblPlants"/>
        </authorList>
    </citation>
    <scope>IDENTIFICATION</scope>
</reference>
<reference evidence="3" key="2">
    <citation type="journal article" date="2017" name="Nat. Plants">
        <title>The Aegilops tauschii genome reveals multiple impacts of transposons.</title>
        <authorList>
            <person name="Zhao G."/>
            <person name="Zou C."/>
            <person name="Li K."/>
            <person name="Wang K."/>
            <person name="Li T."/>
            <person name="Gao L."/>
            <person name="Zhang X."/>
            <person name="Wang H."/>
            <person name="Yang Z."/>
            <person name="Liu X."/>
            <person name="Jiang W."/>
            <person name="Mao L."/>
            <person name="Kong X."/>
            <person name="Jiao Y."/>
            <person name="Jia J."/>
        </authorList>
    </citation>
    <scope>NUCLEOTIDE SEQUENCE [LARGE SCALE GENOMIC DNA]</scope>
    <source>
        <strain evidence="3">cv. AL8/78</strain>
    </source>
</reference>
<feature type="region of interest" description="Disordered" evidence="1">
    <location>
        <begin position="389"/>
        <end position="424"/>
    </location>
</feature>
<evidence type="ECO:0000256" key="1">
    <source>
        <dbReference type="SAM" id="MobiDB-lite"/>
    </source>
</evidence>
<feature type="compositionally biased region" description="Polar residues" evidence="1">
    <location>
        <begin position="312"/>
        <end position="322"/>
    </location>
</feature>
<dbReference type="Gramene" id="AET2Gv20864500.21">
    <property type="protein sequence ID" value="AET2Gv20864500.21"/>
    <property type="gene ID" value="AET2Gv20864500"/>
</dbReference>
<feature type="compositionally biased region" description="Polar residues" evidence="1">
    <location>
        <begin position="261"/>
        <end position="270"/>
    </location>
</feature>